<keyword evidence="8" id="KW-1133">Transmembrane helix</keyword>
<dbReference type="SUPFAM" id="SSF47384">
    <property type="entry name" value="Homodimeric domain of signal transducing histidine kinase"/>
    <property type="match status" value="1"/>
</dbReference>
<dbReference type="PRINTS" id="PR00344">
    <property type="entry name" value="BCTRLSENSOR"/>
</dbReference>
<reference evidence="10 11" key="1">
    <citation type="submission" date="2013-02" db="EMBL/GenBank/DDBJ databases">
        <title>Genome sequence of Clostridium saccharoperbutylacetonicum N1-4(HMT).</title>
        <authorList>
            <person name="Poehlein A."/>
            <person name="Daniel R."/>
        </authorList>
    </citation>
    <scope>NUCLEOTIDE SEQUENCE [LARGE SCALE GENOMIC DNA]</scope>
    <source>
        <strain evidence="11">N1-4(HMT)</strain>
    </source>
</reference>
<evidence type="ECO:0000256" key="3">
    <source>
        <dbReference type="ARBA" id="ARBA00012438"/>
    </source>
</evidence>
<dbReference type="KEGG" id="csr:Cspa_c41580"/>
<dbReference type="CDD" id="cd00082">
    <property type="entry name" value="HisKA"/>
    <property type="match status" value="1"/>
</dbReference>
<protein>
    <recommendedName>
        <fullName evidence="3">histidine kinase</fullName>
        <ecNumber evidence="3">2.7.13.3</ecNumber>
    </recommendedName>
</protein>
<dbReference type="RefSeq" id="WP_015394222.1">
    <property type="nucleotide sequence ID" value="NC_020291.1"/>
</dbReference>
<evidence type="ECO:0000259" key="9">
    <source>
        <dbReference type="PROSITE" id="PS50109"/>
    </source>
</evidence>
<proteinExistence type="predicted"/>
<keyword evidence="7" id="KW-0902">Two-component regulatory system</keyword>
<feature type="transmembrane region" description="Helical" evidence="8">
    <location>
        <begin position="106"/>
        <end position="123"/>
    </location>
</feature>
<dbReference type="STRING" id="36745.CLSAP_39100"/>
<comment type="catalytic activity">
    <reaction evidence="1">
        <text>ATP + protein L-histidine = ADP + protein N-phospho-L-histidine.</text>
        <dbReference type="EC" id="2.7.13.3"/>
    </reaction>
</comment>
<feature type="transmembrane region" description="Helical" evidence="8">
    <location>
        <begin position="169"/>
        <end position="187"/>
    </location>
</feature>
<dbReference type="Pfam" id="PF00512">
    <property type="entry name" value="HisKA"/>
    <property type="match status" value="1"/>
</dbReference>
<dbReference type="InterPro" id="IPR003661">
    <property type="entry name" value="HisK_dim/P_dom"/>
</dbReference>
<feature type="transmembrane region" description="Helical" evidence="8">
    <location>
        <begin position="199"/>
        <end position="218"/>
    </location>
</feature>
<dbReference type="SMART" id="SM00388">
    <property type="entry name" value="HisKA"/>
    <property type="match status" value="1"/>
</dbReference>
<feature type="transmembrane region" description="Helical" evidence="8">
    <location>
        <begin position="12"/>
        <end position="29"/>
    </location>
</feature>
<evidence type="ECO:0000313" key="10">
    <source>
        <dbReference type="EMBL" id="AGF57911.1"/>
    </source>
</evidence>
<dbReference type="EC" id="2.7.13.3" evidence="3"/>
<dbReference type="InterPro" id="IPR003594">
    <property type="entry name" value="HATPase_dom"/>
</dbReference>
<dbReference type="AlphaFoldDB" id="M1MT64"/>
<evidence type="ECO:0000256" key="5">
    <source>
        <dbReference type="ARBA" id="ARBA00022679"/>
    </source>
</evidence>
<dbReference type="EMBL" id="CP004121">
    <property type="protein sequence ID" value="AGF57911.1"/>
    <property type="molecule type" value="Genomic_DNA"/>
</dbReference>
<dbReference type="Proteomes" id="UP000011728">
    <property type="component" value="Chromosome"/>
</dbReference>
<dbReference type="Pfam" id="PF13188">
    <property type="entry name" value="PAS_8"/>
    <property type="match status" value="1"/>
</dbReference>
<feature type="transmembrane region" description="Helical" evidence="8">
    <location>
        <begin position="66"/>
        <end position="86"/>
    </location>
</feature>
<keyword evidence="6 10" id="KW-0418">Kinase</keyword>
<keyword evidence="4" id="KW-0597">Phosphoprotein</keyword>
<keyword evidence="8" id="KW-0472">Membrane</keyword>
<evidence type="ECO:0000256" key="8">
    <source>
        <dbReference type="SAM" id="Phobius"/>
    </source>
</evidence>
<evidence type="ECO:0000256" key="2">
    <source>
        <dbReference type="ARBA" id="ARBA00004370"/>
    </source>
</evidence>
<name>M1MT64_9CLOT</name>
<feature type="domain" description="Histidine kinase" evidence="9">
    <location>
        <begin position="422"/>
        <end position="642"/>
    </location>
</feature>
<dbReference type="SMART" id="SM00387">
    <property type="entry name" value="HATPase_c"/>
    <property type="match status" value="1"/>
</dbReference>
<dbReference type="GO" id="GO:0000155">
    <property type="term" value="F:phosphorelay sensor kinase activity"/>
    <property type="evidence" value="ECO:0007669"/>
    <property type="project" value="InterPro"/>
</dbReference>
<dbReference type="InterPro" id="IPR033425">
    <property type="entry name" value="MASE3"/>
</dbReference>
<dbReference type="Pfam" id="PF02518">
    <property type="entry name" value="HATPase_c"/>
    <property type="match status" value="1"/>
</dbReference>
<dbReference type="Gene3D" id="3.30.565.10">
    <property type="entry name" value="Histidine kinase-like ATPase, C-terminal domain"/>
    <property type="match status" value="1"/>
</dbReference>
<evidence type="ECO:0000256" key="4">
    <source>
        <dbReference type="ARBA" id="ARBA00022553"/>
    </source>
</evidence>
<dbReference type="PANTHER" id="PTHR43547">
    <property type="entry name" value="TWO-COMPONENT HISTIDINE KINASE"/>
    <property type="match status" value="1"/>
</dbReference>
<evidence type="ECO:0000256" key="6">
    <source>
        <dbReference type="ARBA" id="ARBA00022777"/>
    </source>
</evidence>
<dbReference type="InterPro" id="IPR004358">
    <property type="entry name" value="Sig_transdc_His_kin-like_C"/>
</dbReference>
<evidence type="ECO:0000256" key="1">
    <source>
        <dbReference type="ARBA" id="ARBA00000085"/>
    </source>
</evidence>
<keyword evidence="8" id="KW-0812">Transmembrane</keyword>
<gene>
    <name evidence="10" type="primary">resE9</name>
    <name evidence="10" type="ORF">Cspa_c41580</name>
</gene>
<feature type="transmembrane region" description="Helical" evidence="8">
    <location>
        <begin position="132"/>
        <end position="149"/>
    </location>
</feature>
<dbReference type="SUPFAM" id="SSF55874">
    <property type="entry name" value="ATPase domain of HSP90 chaperone/DNA topoisomerase II/histidine kinase"/>
    <property type="match status" value="1"/>
</dbReference>
<dbReference type="PANTHER" id="PTHR43547:SF2">
    <property type="entry name" value="HYBRID SIGNAL TRANSDUCTION HISTIDINE KINASE C"/>
    <property type="match status" value="1"/>
</dbReference>
<dbReference type="eggNOG" id="COG5002">
    <property type="taxonomic scope" value="Bacteria"/>
</dbReference>
<organism evidence="10 11">
    <name type="scientific">Clostridium saccharoperbutylacetonicum N1-4(HMT)</name>
    <dbReference type="NCBI Taxonomy" id="931276"/>
    <lineage>
        <taxon>Bacteria</taxon>
        <taxon>Bacillati</taxon>
        <taxon>Bacillota</taxon>
        <taxon>Clostridia</taxon>
        <taxon>Eubacteriales</taxon>
        <taxon>Clostridiaceae</taxon>
        <taxon>Clostridium</taxon>
    </lineage>
</organism>
<dbReference type="Gene3D" id="3.30.450.20">
    <property type="entry name" value="PAS domain"/>
    <property type="match status" value="1"/>
</dbReference>
<dbReference type="InterPro" id="IPR036097">
    <property type="entry name" value="HisK_dim/P_sf"/>
</dbReference>
<dbReference type="InterPro" id="IPR005467">
    <property type="entry name" value="His_kinase_dom"/>
</dbReference>
<dbReference type="HOGENOM" id="CLU_000445_89_20_9"/>
<sequence>MKNKSIYKLVMSDKWKIIIIMVVICYFVSRNNYTLFHSLIEMSTIAISLAVMLVAVGTVRICENNWFTYLGIIYGFVGIIDMFHTLTYKGINIIVDNPDISIQLRVGGRYYESIALIFSIYYLNNKLKAKKVVVLNLVIVSIMLCTILFTNIFPMCYIDGYGLTKFKVISEYIISTFFMIFAFFINNNYKIKKVSGSKLIFFSIIFKIFSELLFTFYIDAYGLFNFLGHTSKLIAAYLLFKALFESVISDPYKIIFEKINLKATEFERKNEELVFSKNKLEEEYYKIKRFIELLPEGVMLIEDEKIIYANSKMASLLEIEDKNSIIDSSIFDLVDCEYREKLVERFSSRDKTKVNNPVEGKLSFNGRKLDTEIYTLFLKNIVEECNVSIIRDISDRKRSLEMETLLIEKEKEDKLINDFFTNISHELKTPINVIYSALQLEELYLNDKDMRTIRNYNNIIKQNCLRLIRTTNNIIDATKIQAGFFVAKLKKQNIVNIIEEITLSIVSYANCKDMNIIFDTECEEIYVDCDENLIERIILNLLSNSVKYGNKHGNIKVSIYKVNENLIEISVKDDGIGIPKEAQNMIFGKFEKVDKSNSRIAEGTGMGLFLVKTFVEMHNGSIEINKKYKNGTEFLIRIPCVKVNENAYSIISHSEYRTIRNLVEKINIEFSDVYSA</sequence>
<dbReference type="PROSITE" id="PS50109">
    <property type="entry name" value="HIS_KIN"/>
    <property type="match status" value="1"/>
</dbReference>
<dbReference type="FunFam" id="3.30.565.10:FF:000006">
    <property type="entry name" value="Sensor histidine kinase WalK"/>
    <property type="match status" value="1"/>
</dbReference>
<dbReference type="Pfam" id="PF17159">
    <property type="entry name" value="MASE3"/>
    <property type="match status" value="1"/>
</dbReference>
<dbReference type="InterPro" id="IPR036890">
    <property type="entry name" value="HATPase_C_sf"/>
</dbReference>
<keyword evidence="5 10" id="KW-0808">Transferase</keyword>
<dbReference type="GO" id="GO:0016020">
    <property type="term" value="C:membrane"/>
    <property type="evidence" value="ECO:0007669"/>
    <property type="project" value="UniProtKB-SubCell"/>
</dbReference>
<dbReference type="PATRIC" id="fig|931276.5.peg.4189"/>
<keyword evidence="11" id="KW-1185">Reference proteome</keyword>
<comment type="subcellular location">
    <subcellularLocation>
        <location evidence="2">Membrane</location>
    </subcellularLocation>
</comment>
<feature type="transmembrane region" description="Helical" evidence="8">
    <location>
        <begin position="35"/>
        <end position="59"/>
    </location>
</feature>
<dbReference type="Gene3D" id="1.10.287.130">
    <property type="match status" value="1"/>
</dbReference>
<evidence type="ECO:0000256" key="7">
    <source>
        <dbReference type="ARBA" id="ARBA00023012"/>
    </source>
</evidence>
<dbReference type="InterPro" id="IPR000014">
    <property type="entry name" value="PAS"/>
</dbReference>
<evidence type="ECO:0000313" key="11">
    <source>
        <dbReference type="Proteomes" id="UP000011728"/>
    </source>
</evidence>
<accession>M1MT64</accession>